<proteinExistence type="inferred from homology"/>
<dbReference type="InterPro" id="IPR042265">
    <property type="entry name" value="DPH1/DPH2_3"/>
</dbReference>
<dbReference type="GO" id="GO:0017183">
    <property type="term" value="P:protein histidyl modification to diphthamide"/>
    <property type="evidence" value="ECO:0007669"/>
    <property type="project" value="UniProtKB-UniPathway"/>
</dbReference>
<evidence type="ECO:0000256" key="1">
    <source>
        <dbReference type="ARBA" id="ARBA00001966"/>
    </source>
</evidence>
<dbReference type="Gene3D" id="3.40.50.11860">
    <property type="entry name" value="Diphthamide synthesis DPH1/DPH2 domain 3"/>
    <property type="match status" value="1"/>
</dbReference>
<evidence type="ECO:0000256" key="6">
    <source>
        <dbReference type="ARBA" id="ARBA00023014"/>
    </source>
</evidence>
<dbReference type="SFLD" id="SFLDS00032">
    <property type="entry name" value="Radical_SAM_3-amino-3-carboxyp"/>
    <property type="match status" value="1"/>
</dbReference>
<dbReference type="Proteomes" id="UP000801492">
    <property type="component" value="Unassembled WGS sequence"/>
</dbReference>
<dbReference type="SFLD" id="SFLDG01121">
    <property type="entry name" value="Diphthamide_biosynthesis"/>
    <property type="match status" value="1"/>
</dbReference>
<evidence type="ECO:0008006" key="9">
    <source>
        <dbReference type="Google" id="ProtNLM"/>
    </source>
</evidence>
<protein>
    <recommendedName>
        <fullName evidence="9">2-(3-amino-3-carboxypropyl)histidine synthase</fullName>
    </recommendedName>
</protein>
<dbReference type="UniPathway" id="UPA00559"/>
<dbReference type="NCBIfam" id="TIGR00322">
    <property type="entry name" value="diphth2_R"/>
    <property type="match status" value="1"/>
</dbReference>
<dbReference type="InterPro" id="IPR042263">
    <property type="entry name" value="DPH1/DPH2_1"/>
</dbReference>
<evidence type="ECO:0000256" key="3">
    <source>
        <dbReference type="ARBA" id="ARBA00006179"/>
    </source>
</evidence>
<comment type="similarity">
    <text evidence="3">Belongs to the DPH1/DPH2 family. DPH2 subfamily.</text>
</comment>
<dbReference type="PANTHER" id="PTHR10762">
    <property type="entry name" value="DIPHTHAMIDE BIOSYNTHESIS PROTEIN"/>
    <property type="match status" value="1"/>
</dbReference>
<organism evidence="7 8">
    <name type="scientific">Ignelater luminosus</name>
    <name type="common">Cucubano</name>
    <name type="synonym">Pyrophorus luminosus</name>
    <dbReference type="NCBI Taxonomy" id="2038154"/>
    <lineage>
        <taxon>Eukaryota</taxon>
        <taxon>Metazoa</taxon>
        <taxon>Ecdysozoa</taxon>
        <taxon>Arthropoda</taxon>
        <taxon>Hexapoda</taxon>
        <taxon>Insecta</taxon>
        <taxon>Pterygota</taxon>
        <taxon>Neoptera</taxon>
        <taxon>Endopterygota</taxon>
        <taxon>Coleoptera</taxon>
        <taxon>Polyphaga</taxon>
        <taxon>Elateriformia</taxon>
        <taxon>Elateroidea</taxon>
        <taxon>Elateridae</taxon>
        <taxon>Agrypninae</taxon>
        <taxon>Pyrophorini</taxon>
        <taxon>Ignelater</taxon>
    </lineage>
</organism>
<dbReference type="Pfam" id="PF01866">
    <property type="entry name" value="Diphthamide_syn"/>
    <property type="match status" value="1"/>
</dbReference>
<dbReference type="EMBL" id="VTPC01091016">
    <property type="protein sequence ID" value="KAF2880158.1"/>
    <property type="molecule type" value="Genomic_DNA"/>
</dbReference>
<keyword evidence="4" id="KW-0479">Metal-binding</keyword>
<sequence>MTVPLQFSTNESNAFEKKIDNSTEILHTSQENIDFVYEIDRCTKWIRSNNFQKVCLQFPDFLLPDSTEVAQRLQLALNQTIYVMGDTAYESCCVDYIAAAHVNADAIIHYGPVCFSKPSGSIPSLRIYEKKSLDLNCVKEAYVNSFSDSDETFILLLDTPYILHLDALQELFKDHNNLKIYPIDADDLKVLCSCNIVVIGENRRKIMNLNLSFKPKKLYYYDPKSDLKSIINYEQDMKVLKRRYFLIEKIKDSNTIGIVIGTLAVKNYLRIINRVKKIIQASGRKYYVISVGKPTVAKLANFLELDVYVVITCAMNEIYESSDYYKPIVTPFDIELALNPQTNDLSFSYDYNFYLPDGDISECDLENIKKMDENDVSLITGKVRCSKVEETTERSESVHAKEIALRADGTLAVNTTFGAGFLQERSWKGLEQNLGVEVPELATEGRRGIAQGYQNEK</sequence>
<evidence type="ECO:0000256" key="5">
    <source>
        <dbReference type="ARBA" id="ARBA00023004"/>
    </source>
</evidence>
<dbReference type="GO" id="GO:0051536">
    <property type="term" value="F:iron-sulfur cluster binding"/>
    <property type="evidence" value="ECO:0007669"/>
    <property type="project" value="UniProtKB-KW"/>
</dbReference>
<dbReference type="Gene3D" id="3.40.50.11840">
    <property type="entry name" value="Diphthamide synthesis DPH1/DPH2 domain 1"/>
    <property type="match status" value="1"/>
</dbReference>
<evidence type="ECO:0000313" key="7">
    <source>
        <dbReference type="EMBL" id="KAF2880158.1"/>
    </source>
</evidence>
<evidence type="ECO:0000256" key="4">
    <source>
        <dbReference type="ARBA" id="ARBA00022723"/>
    </source>
</evidence>
<keyword evidence="6" id="KW-0411">Iron-sulfur</keyword>
<dbReference type="PANTHER" id="PTHR10762:SF2">
    <property type="entry name" value="2-(3-AMINO-3-CARBOXYPROPYL)HISTIDINE SYNTHASE SUBUNIT 2"/>
    <property type="match status" value="1"/>
</dbReference>
<comment type="pathway">
    <text evidence="2">Protein modification; peptidyl-diphthamide biosynthesis.</text>
</comment>
<comment type="cofactor">
    <cofactor evidence="1">
        <name>[4Fe-4S] cluster</name>
        <dbReference type="ChEBI" id="CHEBI:49883"/>
    </cofactor>
</comment>
<dbReference type="GO" id="GO:0046872">
    <property type="term" value="F:metal ion binding"/>
    <property type="evidence" value="ECO:0007669"/>
    <property type="project" value="UniProtKB-KW"/>
</dbReference>
<dbReference type="GO" id="GO:0090560">
    <property type="term" value="F:2-(3-amino-3-carboxypropyl)histidine synthase activity"/>
    <property type="evidence" value="ECO:0007669"/>
    <property type="project" value="InterPro"/>
</dbReference>
<evidence type="ECO:0000313" key="8">
    <source>
        <dbReference type="Proteomes" id="UP000801492"/>
    </source>
</evidence>
<dbReference type="AlphaFoldDB" id="A0A8K0C8T2"/>
<keyword evidence="5" id="KW-0408">Iron</keyword>
<comment type="caution">
    <text evidence="7">The sequence shown here is derived from an EMBL/GenBank/DDBJ whole genome shotgun (WGS) entry which is preliminary data.</text>
</comment>
<dbReference type="FunFam" id="3.40.50.11860:FF:000001">
    <property type="entry name" value="2-(3-amino-3-carboxypropyl)histidine synthase subunit 2"/>
    <property type="match status" value="1"/>
</dbReference>
<evidence type="ECO:0000256" key="2">
    <source>
        <dbReference type="ARBA" id="ARBA00005156"/>
    </source>
</evidence>
<dbReference type="InterPro" id="IPR016435">
    <property type="entry name" value="DPH1/DPH2"/>
</dbReference>
<keyword evidence="8" id="KW-1185">Reference proteome</keyword>
<gene>
    <name evidence="7" type="ORF">ILUMI_26021</name>
</gene>
<reference evidence="7" key="1">
    <citation type="submission" date="2019-08" db="EMBL/GenBank/DDBJ databases">
        <title>The genome of the North American firefly Photinus pyralis.</title>
        <authorList>
            <consortium name="Photinus pyralis genome working group"/>
            <person name="Fallon T.R."/>
            <person name="Sander Lower S.E."/>
            <person name="Weng J.-K."/>
        </authorList>
    </citation>
    <scope>NUCLEOTIDE SEQUENCE</scope>
    <source>
        <strain evidence="7">TRF0915ILg1</strain>
        <tissue evidence="7">Whole body</tissue>
    </source>
</reference>
<name>A0A8K0C8T2_IGNLU</name>
<dbReference type="OrthoDB" id="449241at2759"/>
<accession>A0A8K0C8T2</accession>